<dbReference type="EMBL" id="JGYP01000004">
    <property type="protein sequence ID" value="KFI44984.1"/>
    <property type="molecule type" value="Genomic_DNA"/>
</dbReference>
<feature type="transmembrane region" description="Helical" evidence="10">
    <location>
        <begin position="183"/>
        <end position="205"/>
    </location>
</feature>
<keyword evidence="3" id="KW-1003">Cell membrane</keyword>
<feature type="transmembrane region" description="Helical" evidence="10">
    <location>
        <begin position="84"/>
        <end position="106"/>
    </location>
</feature>
<feature type="transmembrane region" description="Helical" evidence="10">
    <location>
        <begin position="55"/>
        <end position="72"/>
    </location>
</feature>
<evidence type="ECO:0000256" key="10">
    <source>
        <dbReference type="SAM" id="Phobius"/>
    </source>
</evidence>
<comment type="subcellular location">
    <subcellularLocation>
        <location evidence="1">Cell membrane</location>
        <topology evidence="1">Multi-pass membrane protein</topology>
    </subcellularLocation>
</comment>
<feature type="transmembrane region" description="Helical" evidence="10">
    <location>
        <begin position="310"/>
        <end position="333"/>
    </location>
</feature>
<evidence type="ECO:0000256" key="4">
    <source>
        <dbReference type="ARBA" id="ARBA00022692"/>
    </source>
</evidence>
<dbReference type="Pfam" id="PF00999">
    <property type="entry name" value="Na_H_Exchanger"/>
    <property type="match status" value="1"/>
</dbReference>
<feature type="transmembrane region" description="Helical" evidence="10">
    <location>
        <begin position="240"/>
        <end position="257"/>
    </location>
</feature>
<keyword evidence="6" id="KW-0915">Sodium</keyword>
<name>A0A086ZEN4_9BIFI</name>
<keyword evidence="2" id="KW-0813">Transport</keyword>
<proteinExistence type="predicted"/>
<keyword evidence="9" id="KW-0739">Sodium transport</keyword>
<feature type="transmembrane region" description="Helical" evidence="10">
    <location>
        <begin position="152"/>
        <end position="177"/>
    </location>
</feature>
<reference evidence="12 13" key="1">
    <citation type="submission" date="2014-03" db="EMBL/GenBank/DDBJ databases">
        <title>Genomics of Bifidobacteria.</title>
        <authorList>
            <person name="Ventura M."/>
            <person name="Milani C."/>
            <person name="Lugli G.A."/>
        </authorList>
    </citation>
    <scope>NUCLEOTIDE SEQUENCE [LARGE SCALE GENOMIC DNA]</scope>
    <source>
        <strain evidence="12 13">DSM 22767</strain>
    </source>
</reference>
<feature type="transmembrane region" description="Helical" evidence="10">
    <location>
        <begin position="31"/>
        <end position="49"/>
    </location>
</feature>
<evidence type="ECO:0000259" key="11">
    <source>
        <dbReference type="Pfam" id="PF00999"/>
    </source>
</evidence>
<accession>A0A086ZEN4</accession>
<dbReference type="GO" id="GO:0005886">
    <property type="term" value="C:plasma membrane"/>
    <property type="evidence" value="ECO:0007669"/>
    <property type="project" value="UniProtKB-SubCell"/>
</dbReference>
<dbReference type="Gene3D" id="6.10.140.1330">
    <property type="match status" value="1"/>
</dbReference>
<evidence type="ECO:0000256" key="1">
    <source>
        <dbReference type="ARBA" id="ARBA00004651"/>
    </source>
</evidence>
<feature type="domain" description="Cation/H+ exchanger transmembrane" evidence="11">
    <location>
        <begin position="15"/>
        <end position="416"/>
    </location>
</feature>
<dbReference type="OrthoDB" id="9809206at2"/>
<dbReference type="Proteomes" id="UP000029096">
    <property type="component" value="Unassembled WGS sequence"/>
</dbReference>
<dbReference type="PANTHER" id="PTHR10110:SF86">
    <property type="entry name" value="SODIUM_HYDROGEN EXCHANGER 7"/>
    <property type="match status" value="1"/>
</dbReference>
<evidence type="ECO:0000313" key="12">
    <source>
        <dbReference type="EMBL" id="KFI44984.1"/>
    </source>
</evidence>
<dbReference type="GO" id="GO:0015386">
    <property type="term" value="F:potassium:proton antiporter activity"/>
    <property type="evidence" value="ECO:0007669"/>
    <property type="project" value="TreeGrafter"/>
</dbReference>
<feature type="transmembrane region" description="Helical" evidence="10">
    <location>
        <begin position="6"/>
        <end position="24"/>
    </location>
</feature>
<gene>
    <name evidence="12" type="ORF">BBOH_1244</name>
</gene>
<dbReference type="GO" id="GO:0051453">
    <property type="term" value="P:regulation of intracellular pH"/>
    <property type="evidence" value="ECO:0007669"/>
    <property type="project" value="TreeGrafter"/>
</dbReference>
<organism evidence="12 13">
    <name type="scientific">Bifidobacterium bohemicum DSM 22767</name>
    <dbReference type="NCBI Taxonomy" id="1437606"/>
    <lineage>
        <taxon>Bacteria</taxon>
        <taxon>Bacillati</taxon>
        <taxon>Actinomycetota</taxon>
        <taxon>Actinomycetes</taxon>
        <taxon>Bifidobacteriales</taxon>
        <taxon>Bifidobacteriaceae</taxon>
        <taxon>Bifidobacterium</taxon>
    </lineage>
</organism>
<dbReference type="GO" id="GO:0098719">
    <property type="term" value="P:sodium ion import across plasma membrane"/>
    <property type="evidence" value="ECO:0007669"/>
    <property type="project" value="TreeGrafter"/>
</dbReference>
<dbReference type="GO" id="GO:0015385">
    <property type="term" value="F:sodium:proton antiporter activity"/>
    <property type="evidence" value="ECO:0007669"/>
    <property type="project" value="InterPro"/>
</dbReference>
<evidence type="ECO:0000256" key="8">
    <source>
        <dbReference type="ARBA" id="ARBA00023136"/>
    </source>
</evidence>
<evidence type="ECO:0000256" key="2">
    <source>
        <dbReference type="ARBA" id="ARBA00022448"/>
    </source>
</evidence>
<dbReference type="eggNOG" id="COG0025">
    <property type="taxonomic scope" value="Bacteria"/>
</dbReference>
<keyword evidence="7" id="KW-0406">Ion transport</keyword>
<feature type="transmembrane region" description="Helical" evidence="10">
    <location>
        <begin position="394"/>
        <end position="417"/>
    </location>
</feature>
<feature type="transmembrane region" description="Helical" evidence="10">
    <location>
        <begin position="217"/>
        <end position="234"/>
    </location>
</feature>
<dbReference type="PANTHER" id="PTHR10110">
    <property type="entry name" value="SODIUM/HYDROGEN EXCHANGER"/>
    <property type="match status" value="1"/>
</dbReference>
<comment type="caution">
    <text evidence="12">The sequence shown here is derived from an EMBL/GenBank/DDBJ whole genome shotgun (WGS) entry which is preliminary data.</text>
</comment>
<evidence type="ECO:0000256" key="3">
    <source>
        <dbReference type="ARBA" id="ARBA00022475"/>
    </source>
</evidence>
<dbReference type="STRING" id="1437606.BBOH_1244"/>
<evidence type="ECO:0000313" key="13">
    <source>
        <dbReference type="Proteomes" id="UP000029096"/>
    </source>
</evidence>
<keyword evidence="8 10" id="KW-0472">Membrane</keyword>
<evidence type="ECO:0000256" key="7">
    <source>
        <dbReference type="ARBA" id="ARBA00023065"/>
    </source>
</evidence>
<keyword evidence="13" id="KW-1185">Reference proteome</keyword>
<keyword evidence="4 10" id="KW-0812">Transmembrane</keyword>
<evidence type="ECO:0000256" key="9">
    <source>
        <dbReference type="ARBA" id="ARBA00023201"/>
    </source>
</evidence>
<evidence type="ECO:0000256" key="5">
    <source>
        <dbReference type="ARBA" id="ARBA00022989"/>
    </source>
</evidence>
<evidence type="ECO:0000256" key="6">
    <source>
        <dbReference type="ARBA" id="ARBA00023053"/>
    </source>
</evidence>
<dbReference type="InterPro" id="IPR006153">
    <property type="entry name" value="Cation/H_exchanger_TM"/>
</dbReference>
<keyword evidence="5 10" id="KW-1133">Transmembrane helix</keyword>
<protein>
    <submittedName>
        <fullName evidence="12">CPA1 family monovalent cation:proton (H ) antiporter-1</fullName>
    </submittedName>
</protein>
<sequence>MAIFEMIIGILGAVVLSSFLSRLMPRISMPLVQIALGLALALLPVFPTVKLDPELFMVLFIAPLLYLEAHEIDKRALYSTLRYSLPMAIGLVLGSMVLVGVVMHAAWPALPLAAACALGAALGPTDAVAVSSMGQSTAFTKEQKGILEGESLFNDASGVVSFQFAILAATTGTFSIADASREFLISFIGGVGVGVLAGIPTNWIFRFARRMGWETMTTRILVELFLPFLVFLGADDIAHVSGILAVVAFGLTVHFDHTGLSPNTARTNIVSSSVWSVLSFALNGTVFILLGMQLPGAMLTSWDNREVSRGMLAGTILLVSAATIAIRFLWIWLITAPSGKRAKGGEAGRRRPRSLRDTAIMTFGGAKGTISLALMFTIPYAVSSGAAFPKRNDLIFIAAGVIVVTLLLANFLLPWLAPKNDREESSQFEKVNVEVLGRTVAELSEDMNDENRAVLLPIIDSYNMRISRIKQRQGTFDAETFEALQIEALNWEKRYVRDTLAAVRADPNMDEHIRNLNIEACERMLDQIMNIVRHTANAKNRLDVISQIRGRYHAMHRQVSAIARKTLHRVRRSTPILSENEIYEYLRSVQIGAIDHVIEQLYRAMRSDEYPTEYCTMLLRDYQRSRARLSSRSDIVNRVKMAPQIDEAKQESYSIELGVIQDMLGNGEITRSQAKHLRRNVYVMQVDAESGM</sequence>
<feature type="transmembrane region" description="Helical" evidence="10">
    <location>
        <begin position="359"/>
        <end position="382"/>
    </location>
</feature>
<dbReference type="AlphaFoldDB" id="A0A086ZEN4"/>
<dbReference type="RefSeq" id="WP_033522073.1">
    <property type="nucleotide sequence ID" value="NZ_JDUS01000013.1"/>
</dbReference>
<dbReference type="InterPro" id="IPR018422">
    <property type="entry name" value="Cation/H_exchanger_CPA1"/>
</dbReference>
<feature type="transmembrane region" description="Helical" evidence="10">
    <location>
        <begin position="269"/>
        <end position="290"/>
    </location>
</feature>